<sequence length="253" mass="29399">MNFTNLPYFQFRGRRSSEFSMRIRNEMEFVIPEASLEFTEVDGRSSDIVFDKGRFKDIEKTFPVRIFKEQDKNIATQLRNIAGWLYLSHEYTPLIFSEYNDYFYKALGYSGTSGKDIKREWLDIDFTFKCQPYVFRLDGEDERQIISGQTIVNPEPFSSLPIVTFNKTTSDNDSNIYINGQQFRIAKEVGTGIITMDSENGIAYKDGGINVSKYCFLNTEGYNPIVLQPGVNEISFLNIDQFKMKPRWRNLAV</sequence>
<accession>A0ABQ0VGB6</accession>
<protein>
    <recommendedName>
        <fullName evidence="3">Phage tail protein</fullName>
    </recommendedName>
</protein>
<dbReference type="RefSeq" id="WP_071867960.1">
    <property type="nucleotide sequence ID" value="NZ_BJWA01000034.1"/>
</dbReference>
<evidence type="ECO:0000313" key="1">
    <source>
        <dbReference type="EMBL" id="GEL81720.1"/>
    </source>
</evidence>
<reference evidence="1 2" key="1">
    <citation type="submission" date="2019-07" db="EMBL/GenBank/DDBJ databases">
        <title>Whole genome shotgun sequence of Enterococcus mundtii NBRC 100490.</title>
        <authorList>
            <person name="Hosoyama A."/>
            <person name="Uohara A."/>
            <person name="Ohji S."/>
            <person name="Ichikawa N."/>
        </authorList>
    </citation>
    <scope>NUCLEOTIDE SEQUENCE [LARGE SCALE GENOMIC DNA]</scope>
    <source>
        <strain evidence="1 2">NBRC 100490</strain>
    </source>
</reference>
<dbReference type="NCBIfam" id="TIGR01633">
    <property type="entry name" value="phi3626_gp14_N"/>
    <property type="match status" value="1"/>
</dbReference>
<evidence type="ECO:0008006" key="3">
    <source>
        <dbReference type="Google" id="ProtNLM"/>
    </source>
</evidence>
<dbReference type="EMBL" id="BJWA01000034">
    <property type="protein sequence ID" value="GEL81720.1"/>
    <property type="molecule type" value="Genomic_DNA"/>
</dbReference>
<dbReference type="GeneID" id="60998672"/>
<dbReference type="Proteomes" id="UP000321175">
    <property type="component" value="Unassembled WGS sequence"/>
</dbReference>
<organism evidence="1 2">
    <name type="scientific">Enterococcus mundtii</name>
    <dbReference type="NCBI Taxonomy" id="53346"/>
    <lineage>
        <taxon>Bacteria</taxon>
        <taxon>Bacillati</taxon>
        <taxon>Bacillota</taxon>
        <taxon>Bacilli</taxon>
        <taxon>Lactobacillales</taxon>
        <taxon>Enterococcaceae</taxon>
        <taxon>Enterococcus</taxon>
    </lineage>
</organism>
<comment type="caution">
    <text evidence="1">The sequence shown here is derived from an EMBL/GenBank/DDBJ whole genome shotgun (WGS) entry which is preliminary data.</text>
</comment>
<dbReference type="Gene3D" id="2.40.30.200">
    <property type="match status" value="1"/>
</dbReference>
<keyword evidence="2" id="KW-1185">Reference proteome</keyword>
<name>A0ABQ0VGB6_ENTMU</name>
<dbReference type="InterPro" id="IPR006520">
    <property type="entry name" value="Dit_BPSPP_N"/>
</dbReference>
<evidence type="ECO:0000313" key="2">
    <source>
        <dbReference type="Proteomes" id="UP000321175"/>
    </source>
</evidence>
<proteinExistence type="predicted"/>
<gene>
    <name evidence="1" type="ORF">EMU01_28640</name>
</gene>